<evidence type="ECO:0000313" key="1">
    <source>
        <dbReference type="EMBL" id="CAL1393940.1"/>
    </source>
</evidence>
<dbReference type="Proteomes" id="UP001497516">
    <property type="component" value="Chromosome 6"/>
</dbReference>
<sequence>MRSKKKQRDEMEAIDYWNWRMEKSRMSTRKTRVSISFSPRHLAAIPTEEAFTNRQIHPISPYSIGISST</sequence>
<keyword evidence="2" id="KW-1185">Reference proteome</keyword>
<accession>A0AAV2F8C5</accession>
<dbReference type="EMBL" id="OZ034819">
    <property type="protein sequence ID" value="CAL1393940.1"/>
    <property type="molecule type" value="Genomic_DNA"/>
</dbReference>
<organism evidence="1 2">
    <name type="scientific">Linum trigynum</name>
    <dbReference type="NCBI Taxonomy" id="586398"/>
    <lineage>
        <taxon>Eukaryota</taxon>
        <taxon>Viridiplantae</taxon>
        <taxon>Streptophyta</taxon>
        <taxon>Embryophyta</taxon>
        <taxon>Tracheophyta</taxon>
        <taxon>Spermatophyta</taxon>
        <taxon>Magnoliopsida</taxon>
        <taxon>eudicotyledons</taxon>
        <taxon>Gunneridae</taxon>
        <taxon>Pentapetalae</taxon>
        <taxon>rosids</taxon>
        <taxon>fabids</taxon>
        <taxon>Malpighiales</taxon>
        <taxon>Linaceae</taxon>
        <taxon>Linum</taxon>
    </lineage>
</organism>
<reference evidence="1 2" key="1">
    <citation type="submission" date="2024-04" db="EMBL/GenBank/DDBJ databases">
        <authorList>
            <person name="Fracassetti M."/>
        </authorList>
    </citation>
    <scope>NUCLEOTIDE SEQUENCE [LARGE SCALE GENOMIC DNA]</scope>
</reference>
<gene>
    <name evidence="1" type="ORF">LTRI10_LOCUS34474</name>
</gene>
<evidence type="ECO:0000313" key="2">
    <source>
        <dbReference type="Proteomes" id="UP001497516"/>
    </source>
</evidence>
<proteinExistence type="predicted"/>
<name>A0AAV2F8C5_9ROSI</name>
<dbReference type="AlphaFoldDB" id="A0AAV2F8C5"/>
<protein>
    <submittedName>
        <fullName evidence="1">Uncharacterized protein</fullName>
    </submittedName>
</protein>